<keyword evidence="2" id="KW-1185">Reference proteome</keyword>
<dbReference type="AlphaFoldDB" id="A0A4C1WBV7"/>
<dbReference type="Proteomes" id="UP000299102">
    <property type="component" value="Unassembled WGS sequence"/>
</dbReference>
<evidence type="ECO:0000313" key="1">
    <source>
        <dbReference type="EMBL" id="GBP47625.1"/>
    </source>
</evidence>
<name>A0A4C1WBV7_EUMVA</name>
<dbReference type="EMBL" id="BGZK01000505">
    <property type="protein sequence ID" value="GBP47625.1"/>
    <property type="molecule type" value="Genomic_DNA"/>
</dbReference>
<organism evidence="1 2">
    <name type="scientific">Eumeta variegata</name>
    <name type="common">Bagworm moth</name>
    <name type="synonym">Eumeta japonica</name>
    <dbReference type="NCBI Taxonomy" id="151549"/>
    <lineage>
        <taxon>Eukaryota</taxon>
        <taxon>Metazoa</taxon>
        <taxon>Ecdysozoa</taxon>
        <taxon>Arthropoda</taxon>
        <taxon>Hexapoda</taxon>
        <taxon>Insecta</taxon>
        <taxon>Pterygota</taxon>
        <taxon>Neoptera</taxon>
        <taxon>Endopterygota</taxon>
        <taxon>Lepidoptera</taxon>
        <taxon>Glossata</taxon>
        <taxon>Ditrysia</taxon>
        <taxon>Tineoidea</taxon>
        <taxon>Psychidae</taxon>
        <taxon>Oiketicinae</taxon>
        <taxon>Eumeta</taxon>
    </lineage>
</organism>
<gene>
    <name evidence="1" type="ORF">EVAR_30339_1</name>
</gene>
<evidence type="ECO:0000313" key="2">
    <source>
        <dbReference type="Proteomes" id="UP000299102"/>
    </source>
</evidence>
<accession>A0A4C1WBV7</accession>
<proteinExistence type="predicted"/>
<reference evidence="1 2" key="1">
    <citation type="journal article" date="2019" name="Commun. Biol.">
        <title>The bagworm genome reveals a unique fibroin gene that provides high tensile strength.</title>
        <authorList>
            <person name="Kono N."/>
            <person name="Nakamura H."/>
            <person name="Ohtoshi R."/>
            <person name="Tomita M."/>
            <person name="Numata K."/>
            <person name="Arakawa K."/>
        </authorList>
    </citation>
    <scope>NUCLEOTIDE SEQUENCE [LARGE SCALE GENOMIC DNA]</scope>
</reference>
<comment type="caution">
    <text evidence="1">The sequence shown here is derived from an EMBL/GenBank/DDBJ whole genome shotgun (WGS) entry which is preliminary data.</text>
</comment>
<sequence>MKKANACSRTRAAQPKAVSSLSFVFTGKRGNERRQDGRTSKQSYYGCNIIFGGQRAAAFVRRLKSYSFRHPYYVLNIQHCGITDRPLRLT</sequence>
<protein>
    <submittedName>
        <fullName evidence="1">Uncharacterized protein</fullName>
    </submittedName>
</protein>